<dbReference type="Pfam" id="PF10363">
    <property type="entry name" value="RTP1_C1"/>
    <property type="match status" value="1"/>
</dbReference>
<dbReference type="AlphaFoldDB" id="A0A0N5AJ63"/>
<dbReference type="InterPro" id="IPR016024">
    <property type="entry name" value="ARM-type_fold"/>
</dbReference>
<proteinExistence type="inferred from homology"/>
<evidence type="ECO:0000313" key="4">
    <source>
        <dbReference type="WBParaSite" id="SMUV_0000448701-mRNA-1"/>
    </source>
</evidence>
<dbReference type="Gene3D" id="1.25.10.10">
    <property type="entry name" value="Leucine-rich Repeat Variant"/>
    <property type="match status" value="1"/>
</dbReference>
<dbReference type="PANTHER" id="PTHR20959:SF1">
    <property type="entry name" value="TRANSPORT AND GOLGI ORGANIZATION PROTEIN 6 HOMOLOG"/>
    <property type="match status" value="1"/>
</dbReference>
<dbReference type="InterPro" id="IPR019451">
    <property type="entry name" value="Rtp1_C1"/>
</dbReference>
<dbReference type="WBParaSite" id="SMUV_0000448701-mRNA-1">
    <property type="protein sequence ID" value="SMUV_0000448701-mRNA-1"/>
    <property type="gene ID" value="SMUV_0000448701"/>
</dbReference>
<reference evidence="4" key="1">
    <citation type="submission" date="2017-02" db="UniProtKB">
        <authorList>
            <consortium name="WormBaseParasite"/>
        </authorList>
    </citation>
    <scope>IDENTIFICATION</scope>
</reference>
<organism evidence="3 4">
    <name type="scientific">Syphacia muris</name>
    <dbReference type="NCBI Taxonomy" id="451379"/>
    <lineage>
        <taxon>Eukaryota</taxon>
        <taxon>Metazoa</taxon>
        <taxon>Ecdysozoa</taxon>
        <taxon>Nematoda</taxon>
        <taxon>Chromadorea</taxon>
        <taxon>Rhabditida</taxon>
        <taxon>Spirurina</taxon>
        <taxon>Oxyuridomorpha</taxon>
        <taxon>Oxyuroidea</taxon>
        <taxon>Oxyuridae</taxon>
        <taxon>Syphacia</taxon>
    </lineage>
</organism>
<dbReference type="SUPFAM" id="SSF48371">
    <property type="entry name" value="ARM repeat"/>
    <property type="match status" value="1"/>
</dbReference>
<dbReference type="InterPro" id="IPR011989">
    <property type="entry name" value="ARM-like"/>
</dbReference>
<keyword evidence="3" id="KW-1185">Reference proteome</keyword>
<dbReference type="InterPro" id="IPR039600">
    <property type="entry name" value="TANGO6/Rtp1"/>
</dbReference>
<comment type="similarity">
    <text evidence="1">Belongs to the Tango6 family.</text>
</comment>
<evidence type="ECO:0000259" key="2">
    <source>
        <dbReference type="Pfam" id="PF10363"/>
    </source>
</evidence>
<dbReference type="PANTHER" id="PTHR20959">
    <property type="entry name" value="TRANSPORT AND GOLGI ORGANIZATION PROTEIN 6 FAMILY MEMBER"/>
    <property type="match status" value="1"/>
</dbReference>
<feature type="domain" description="RNA polymerase II assembly factor Rtp1 C-terminal" evidence="2">
    <location>
        <begin position="479"/>
        <end position="610"/>
    </location>
</feature>
<protein>
    <submittedName>
        <fullName evidence="4">RTP1_C1 domain-containing protein</fullName>
    </submittedName>
</protein>
<dbReference type="GO" id="GO:0009306">
    <property type="term" value="P:protein secretion"/>
    <property type="evidence" value="ECO:0007669"/>
    <property type="project" value="TreeGrafter"/>
</dbReference>
<sequence length="756" mass="86557">MFAKYTFVDQLAGVLSVRPLFLQNQEKQRPLYYGNILKQFLYVMQFHPMAENVATWFSATIHKIYKHVPRAVDVCIFDSILHPWELLTSSLLPADSNQLFWSQQLDMSLKTIALYLKGLPPMTGMLCFNRFLKIFPLWLQIYGHLQLAYQNSTDRTAVKKSSFVTELETMLLQTLNDPGFSNINEKAEFISGQVQAKWFKAFKTVLVEFKEKAKISEVLTENCDNDDDHYVNKYDDITLKYSPDVDEVRWLDDVVTGITSLLQAMDKNESQRLLTLIFTNCLCKWRKYNADGIESQEYSRFLNETFDSTSADDDNNNMRMQYLMEHLGELVITLDFNSIDVLLESVYLKVKELITKQSFDIILNNEDEAEKSINELQLKTAELAIALISGTLLVASQNEQFSSLLTGTASVLKTLCDAIETLHATKKKSFTQILQSGEQLLDVLEAAGIIIEKRDYSNTNRPDVGGSHLKACSRTGLLDEVYRDLKDPVEAVRGHALILLARLVRRRDSCIKYIENDSEIMRKVIEQIVSSDSYVYMAAINAMAELAYWKQHYFDMIVEFFLKPVSTLRKIAEENPEFDFTEKEKKDFLIVQRVKVGEALAKVCRALGDMAAWHFERLIDPILYMVKHTCDRQLKASSLCALGDLVLACKGRGFYNVLNEMLLMVEQFLTGGSEPLLRRASLTLLRSIITSFDTEILTGMSSQLARVHRHLRQLLLADQDEGIRLLAELCLIDIKEQLNKSFTDMTEAGIRRIKIT</sequence>
<accession>A0A0N5AJ63</accession>
<evidence type="ECO:0000256" key="1">
    <source>
        <dbReference type="ARBA" id="ARBA00005724"/>
    </source>
</evidence>
<dbReference type="Proteomes" id="UP000046393">
    <property type="component" value="Unplaced"/>
</dbReference>
<evidence type="ECO:0000313" key="3">
    <source>
        <dbReference type="Proteomes" id="UP000046393"/>
    </source>
</evidence>
<name>A0A0N5AJ63_9BILA</name>